<comment type="caution">
    <text evidence="1">The sequence shown here is derived from an EMBL/GenBank/DDBJ whole genome shotgun (WGS) entry which is preliminary data.</text>
</comment>
<reference evidence="1 2" key="1">
    <citation type="submission" date="2019-05" db="EMBL/GenBank/DDBJ databases">
        <title>Streptomyces marianii sp. nov., a novel marine actinomycete from southern coast of India.</title>
        <authorList>
            <person name="Iniyan A.M."/>
            <person name="Wink J."/>
            <person name="Ramprasad E."/>
            <person name="Ramana C.V."/>
            <person name="Bunk B."/>
            <person name="Sproer C."/>
            <person name="Joseph F.-J.R.S."/>
            <person name="Vincent S.G.P."/>
        </authorList>
    </citation>
    <scope>NUCLEOTIDE SEQUENCE [LARGE SCALE GENOMIC DNA]</scope>
    <source>
        <strain evidence="1 2">ICN19</strain>
    </source>
</reference>
<evidence type="ECO:0000313" key="2">
    <source>
        <dbReference type="Proteomes" id="UP000305921"/>
    </source>
</evidence>
<keyword evidence="2" id="KW-1185">Reference proteome</keyword>
<organism evidence="1 2">
    <name type="scientific">Streptomyces marianii</name>
    <dbReference type="NCBI Taxonomy" id="1817406"/>
    <lineage>
        <taxon>Bacteria</taxon>
        <taxon>Bacillati</taxon>
        <taxon>Actinomycetota</taxon>
        <taxon>Actinomycetes</taxon>
        <taxon>Kitasatosporales</taxon>
        <taxon>Streptomycetaceae</taxon>
        <taxon>Streptomyces</taxon>
    </lineage>
</organism>
<dbReference type="RefSeq" id="WP_138051879.1">
    <property type="nucleotide sequence ID" value="NZ_VAWE01000001.1"/>
</dbReference>
<gene>
    <name evidence="1" type="ORF">FEF34_03965</name>
</gene>
<evidence type="ECO:0000313" key="1">
    <source>
        <dbReference type="EMBL" id="TLQ42469.1"/>
    </source>
</evidence>
<dbReference type="EMBL" id="VAWE01000001">
    <property type="protein sequence ID" value="TLQ42469.1"/>
    <property type="molecule type" value="Genomic_DNA"/>
</dbReference>
<name>A0A5R9E089_9ACTN</name>
<accession>A0A5R9E089</accession>
<sequence length="66" mass="6958">MGAAEEELAPAWLVVPAGIEIEPPAPRETATDAADDRPVLGLGWCIPPALGRAGQQVRFRHNTEAA</sequence>
<protein>
    <submittedName>
        <fullName evidence="1">Uncharacterized protein</fullName>
    </submittedName>
</protein>
<dbReference type="Proteomes" id="UP000305921">
    <property type="component" value="Unassembled WGS sequence"/>
</dbReference>
<dbReference type="AlphaFoldDB" id="A0A5R9E089"/>
<proteinExistence type="predicted"/>
<dbReference type="OrthoDB" id="3783284at2"/>